<feature type="domain" description="NB-ARC" evidence="2">
    <location>
        <begin position="79"/>
        <end position="157"/>
    </location>
</feature>
<organism evidence="3 4">
    <name type="scientific">Dipteronia dyeriana</name>
    <dbReference type="NCBI Taxonomy" id="168575"/>
    <lineage>
        <taxon>Eukaryota</taxon>
        <taxon>Viridiplantae</taxon>
        <taxon>Streptophyta</taxon>
        <taxon>Embryophyta</taxon>
        <taxon>Tracheophyta</taxon>
        <taxon>Spermatophyta</taxon>
        <taxon>Magnoliopsida</taxon>
        <taxon>eudicotyledons</taxon>
        <taxon>Gunneridae</taxon>
        <taxon>Pentapetalae</taxon>
        <taxon>rosids</taxon>
        <taxon>malvids</taxon>
        <taxon>Sapindales</taxon>
        <taxon>Sapindaceae</taxon>
        <taxon>Hippocastanoideae</taxon>
        <taxon>Acereae</taxon>
        <taxon>Dipteronia</taxon>
    </lineage>
</organism>
<dbReference type="GO" id="GO:0006952">
    <property type="term" value="P:defense response"/>
    <property type="evidence" value="ECO:0007669"/>
    <property type="project" value="UniProtKB-KW"/>
</dbReference>
<dbReference type="Pfam" id="PF00931">
    <property type="entry name" value="NB-ARC"/>
    <property type="match status" value="1"/>
</dbReference>
<dbReference type="EMBL" id="JANJYI010000008">
    <property type="protein sequence ID" value="KAK2640620.1"/>
    <property type="molecule type" value="Genomic_DNA"/>
</dbReference>
<protein>
    <recommendedName>
        <fullName evidence="2">NB-ARC domain-containing protein</fullName>
    </recommendedName>
</protein>
<dbReference type="InterPro" id="IPR027417">
    <property type="entry name" value="P-loop_NTPase"/>
</dbReference>
<dbReference type="SUPFAM" id="SSF52540">
    <property type="entry name" value="P-loop containing nucleoside triphosphate hydrolases"/>
    <property type="match status" value="1"/>
</dbReference>
<gene>
    <name evidence="3" type="ORF">Ddye_028415</name>
</gene>
<dbReference type="GO" id="GO:0043531">
    <property type="term" value="F:ADP binding"/>
    <property type="evidence" value="ECO:0007669"/>
    <property type="project" value="InterPro"/>
</dbReference>
<dbReference type="AlphaFoldDB" id="A0AAD9WSB5"/>
<proteinExistence type="predicted"/>
<comment type="caution">
    <text evidence="3">The sequence shown here is derived from an EMBL/GenBank/DDBJ whole genome shotgun (WGS) entry which is preliminary data.</text>
</comment>
<evidence type="ECO:0000259" key="2">
    <source>
        <dbReference type="Pfam" id="PF00931"/>
    </source>
</evidence>
<accession>A0AAD9WSB5</accession>
<evidence type="ECO:0000313" key="4">
    <source>
        <dbReference type="Proteomes" id="UP001280121"/>
    </source>
</evidence>
<evidence type="ECO:0000313" key="3">
    <source>
        <dbReference type="EMBL" id="KAK2640620.1"/>
    </source>
</evidence>
<dbReference type="InterPro" id="IPR002182">
    <property type="entry name" value="NB-ARC"/>
</dbReference>
<dbReference type="PANTHER" id="PTHR36766:SF51">
    <property type="entry name" value="DISEASE RESISTANCE RPP13-LIKE PROTEIN 1"/>
    <property type="match status" value="1"/>
</dbReference>
<name>A0AAD9WSB5_9ROSI</name>
<dbReference type="PANTHER" id="PTHR36766">
    <property type="entry name" value="PLANT BROAD-SPECTRUM MILDEW RESISTANCE PROTEIN RPW8"/>
    <property type="match status" value="1"/>
</dbReference>
<sequence length="200" mass="22463">MDWKLISACFSYWSPGATKFSIRMRSMVKDVTNRFDQHYELGNKIGLQVITTGASSSVALQRPLTSIHRNEPAVYGRDEDKKKILEMVLYDANFLVIPIVGMGGVEKTRLAREVFNDSEIGSFEVKAWVSYGDFVITRISKSILENISGSSSSPNDLATMRNELKKKTNGKKKSYLCWMILQPPFKAGALGSRKIVTTRL</sequence>
<evidence type="ECO:0000256" key="1">
    <source>
        <dbReference type="ARBA" id="ARBA00022821"/>
    </source>
</evidence>
<keyword evidence="1" id="KW-0611">Plant defense</keyword>
<reference evidence="3" key="1">
    <citation type="journal article" date="2023" name="Plant J.">
        <title>Genome sequences and population genomics provide insights into the demographic history, inbreeding, and mutation load of two 'living fossil' tree species of Dipteronia.</title>
        <authorList>
            <person name="Feng Y."/>
            <person name="Comes H.P."/>
            <person name="Chen J."/>
            <person name="Zhu S."/>
            <person name="Lu R."/>
            <person name="Zhang X."/>
            <person name="Li P."/>
            <person name="Qiu J."/>
            <person name="Olsen K.M."/>
            <person name="Qiu Y."/>
        </authorList>
    </citation>
    <scope>NUCLEOTIDE SEQUENCE</scope>
    <source>
        <strain evidence="3">KIB01</strain>
    </source>
</reference>
<dbReference type="Proteomes" id="UP001280121">
    <property type="component" value="Unassembled WGS sequence"/>
</dbReference>
<dbReference type="Gene3D" id="3.40.50.300">
    <property type="entry name" value="P-loop containing nucleotide triphosphate hydrolases"/>
    <property type="match status" value="1"/>
</dbReference>
<keyword evidence="4" id="KW-1185">Reference proteome</keyword>